<dbReference type="EMBL" id="BLJN01000016">
    <property type="protein sequence ID" value="GFE85034.1"/>
    <property type="molecule type" value="Genomic_DNA"/>
</dbReference>
<accession>A0A829YNI8</accession>
<evidence type="ECO:0000313" key="2">
    <source>
        <dbReference type="Proteomes" id="UP000445000"/>
    </source>
</evidence>
<comment type="caution">
    <text evidence="1">The sequence shown here is derived from an EMBL/GenBank/DDBJ whole genome shotgun (WGS) entry which is preliminary data.</text>
</comment>
<organism evidence="1 2">
    <name type="scientific">Steroidobacter agaridevorans</name>
    <dbReference type="NCBI Taxonomy" id="2695856"/>
    <lineage>
        <taxon>Bacteria</taxon>
        <taxon>Pseudomonadati</taxon>
        <taxon>Pseudomonadota</taxon>
        <taxon>Gammaproteobacteria</taxon>
        <taxon>Steroidobacterales</taxon>
        <taxon>Steroidobacteraceae</taxon>
        <taxon>Steroidobacter</taxon>
    </lineage>
</organism>
<dbReference type="AlphaFoldDB" id="A0A829YNI8"/>
<sequence>MEDRKTLQDLEFKTLVATDAHRYYVPVLGLDFLQNDLSRRILDLGDKLAQELKRRFSDAALRTEQFRVVEIATYFGIDVDECLLVLLHLKEAVENWSGGRSSDWPSKDAWILPSERIFDWPTTADFIHQLKEWRSPARQQMKQNLLARLEGQTHNAPETLTVPPWHRDLRPRSLQALFGEIHRAKHMGCPALVVLGLRAALVLAPE</sequence>
<gene>
    <name evidence="1" type="ORF">GCM10011487_70340</name>
</gene>
<name>A0A829YNI8_9GAMM</name>
<protein>
    <submittedName>
        <fullName evidence="1">Uncharacterized protein</fullName>
    </submittedName>
</protein>
<proteinExistence type="predicted"/>
<dbReference type="Proteomes" id="UP000445000">
    <property type="component" value="Unassembled WGS sequence"/>
</dbReference>
<keyword evidence="2" id="KW-1185">Reference proteome</keyword>
<evidence type="ECO:0000313" key="1">
    <source>
        <dbReference type="EMBL" id="GFE85034.1"/>
    </source>
</evidence>
<reference evidence="2" key="1">
    <citation type="submission" date="2020-01" db="EMBL/GenBank/DDBJ databases">
        <title>'Steroidobacter agaridevorans' sp. nov., agar-degrading bacteria isolated from rhizosphere soils.</title>
        <authorList>
            <person name="Ikenaga M."/>
            <person name="Kataoka M."/>
            <person name="Murouchi A."/>
            <person name="Katsuragi S."/>
            <person name="Sakai M."/>
        </authorList>
    </citation>
    <scope>NUCLEOTIDE SEQUENCE [LARGE SCALE GENOMIC DNA]</scope>
    <source>
        <strain evidence="2">YU21-B</strain>
    </source>
</reference>